<sequence>MMPILASDAKPCSMNSSRAWVDVVLLIDNSINMGPANLQKISTMASLIFSKFTIGNNASISRDHRNTRVAVISYNLQAKLEANFDNITSLQDLVNVLNGIKVSSNKEANIYDAWWKTRFLEVCNVSEITIENCIQGYRPYVYVFFAAANNLDINAQIQVPISFGQTTAITVNFNTADQKLTTLLNSMSMNAAINQTMYNFSSTSNTLTKDLEWAILQGNCFCDIVALGTPVILFDSANNRYTKYAECLYLDQLTVYLKDPLLMCQFALPWYIMPGQIWTQAKENFIERFFTYNFGTKSYPFYIGYHRNSPQSNWVWYDGTYYTNITEVQGSGYSNWAPGYPINKDDHNCVIVDSNDGGKTFQWKNVLCSTQYSFYKNALCQKPAYDADRIYYELENPTTVERTKFYKSY</sequence>
<dbReference type="Gene3D" id="3.40.50.410">
    <property type="entry name" value="von Willebrand factor, type A domain"/>
    <property type="match status" value="1"/>
</dbReference>
<dbReference type="CDD" id="cd00037">
    <property type="entry name" value="CLECT"/>
    <property type="match status" value="1"/>
</dbReference>
<accession>A0A914EE22</accession>
<dbReference type="PANTHER" id="PTHR31024:SF3">
    <property type="entry name" value="C-TYPE LECTIN-RELATED"/>
    <property type="match status" value="1"/>
</dbReference>
<dbReference type="InterPro" id="IPR036465">
    <property type="entry name" value="vWFA_dom_sf"/>
</dbReference>
<dbReference type="InterPro" id="IPR001304">
    <property type="entry name" value="C-type_lectin-like"/>
</dbReference>
<keyword evidence="3" id="KW-1185">Reference proteome</keyword>
<organism evidence="3 4">
    <name type="scientific">Acrobeloides nanus</name>
    <dbReference type="NCBI Taxonomy" id="290746"/>
    <lineage>
        <taxon>Eukaryota</taxon>
        <taxon>Metazoa</taxon>
        <taxon>Ecdysozoa</taxon>
        <taxon>Nematoda</taxon>
        <taxon>Chromadorea</taxon>
        <taxon>Rhabditida</taxon>
        <taxon>Tylenchina</taxon>
        <taxon>Cephalobomorpha</taxon>
        <taxon>Cephaloboidea</taxon>
        <taxon>Cephalobidae</taxon>
        <taxon>Acrobeloides</taxon>
    </lineage>
</organism>
<dbReference type="AlphaFoldDB" id="A0A914EE22"/>
<dbReference type="Proteomes" id="UP000887540">
    <property type="component" value="Unplaced"/>
</dbReference>
<dbReference type="WBParaSite" id="ACRNAN_scaffold7172.g24258.t1">
    <property type="protein sequence ID" value="ACRNAN_scaffold7172.g24258.t1"/>
    <property type="gene ID" value="ACRNAN_scaffold7172.g24258"/>
</dbReference>
<dbReference type="SUPFAM" id="SSF56436">
    <property type="entry name" value="C-type lectin-like"/>
    <property type="match status" value="1"/>
</dbReference>
<dbReference type="PROSITE" id="PS50234">
    <property type="entry name" value="VWFA"/>
    <property type="match status" value="1"/>
</dbReference>
<dbReference type="PANTHER" id="PTHR31024">
    <property type="entry name" value="C-TYPE LECTIN"/>
    <property type="match status" value="1"/>
</dbReference>
<evidence type="ECO:0000259" key="2">
    <source>
        <dbReference type="PROSITE" id="PS50234"/>
    </source>
</evidence>
<proteinExistence type="predicted"/>
<feature type="domain" description="C-type lectin" evidence="1">
    <location>
        <begin position="243"/>
        <end position="377"/>
    </location>
</feature>
<protein>
    <submittedName>
        <fullName evidence="4">C-type lectin domain-containing protein</fullName>
    </submittedName>
</protein>
<dbReference type="Pfam" id="PF00092">
    <property type="entry name" value="VWA"/>
    <property type="match status" value="1"/>
</dbReference>
<dbReference type="InterPro" id="IPR016187">
    <property type="entry name" value="CTDL_fold"/>
</dbReference>
<evidence type="ECO:0000259" key="1">
    <source>
        <dbReference type="PROSITE" id="PS50041"/>
    </source>
</evidence>
<dbReference type="PROSITE" id="PS50041">
    <property type="entry name" value="C_TYPE_LECTIN_2"/>
    <property type="match status" value="1"/>
</dbReference>
<dbReference type="Pfam" id="PF00059">
    <property type="entry name" value="Lectin_C"/>
    <property type="match status" value="1"/>
</dbReference>
<dbReference type="Gene3D" id="3.10.100.10">
    <property type="entry name" value="Mannose-Binding Protein A, subunit A"/>
    <property type="match status" value="1"/>
</dbReference>
<feature type="domain" description="VWFA" evidence="2">
    <location>
        <begin position="22"/>
        <end position="215"/>
    </location>
</feature>
<name>A0A914EE22_9BILA</name>
<reference evidence="4" key="1">
    <citation type="submission" date="2022-11" db="UniProtKB">
        <authorList>
            <consortium name="WormBaseParasite"/>
        </authorList>
    </citation>
    <scope>IDENTIFICATION</scope>
</reference>
<dbReference type="SUPFAM" id="SSF53300">
    <property type="entry name" value="vWA-like"/>
    <property type="match status" value="1"/>
</dbReference>
<evidence type="ECO:0000313" key="4">
    <source>
        <dbReference type="WBParaSite" id="ACRNAN_scaffold7172.g24258.t1"/>
    </source>
</evidence>
<dbReference type="SMART" id="SM00327">
    <property type="entry name" value="VWA"/>
    <property type="match status" value="1"/>
</dbReference>
<evidence type="ECO:0000313" key="3">
    <source>
        <dbReference type="Proteomes" id="UP000887540"/>
    </source>
</evidence>
<dbReference type="InterPro" id="IPR002035">
    <property type="entry name" value="VWF_A"/>
</dbReference>
<dbReference type="InterPro" id="IPR016186">
    <property type="entry name" value="C-type_lectin-like/link_sf"/>
</dbReference>